<evidence type="ECO:0000256" key="4">
    <source>
        <dbReference type="ARBA" id="ARBA00022737"/>
    </source>
</evidence>
<accession>A0A6E8UZG5</accession>
<dbReference type="GO" id="GO:0005634">
    <property type="term" value="C:nucleus"/>
    <property type="evidence" value="ECO:0007669"/>
    <property type="project" value="UniProtKB-SubCell"/>
</dbReference>
<dbReference type="SUPFAM" id="SSF54695">
    <property type="entry name" value="POZ domain"/>
    <property type="match status" value="1"/>
</dbReference>
<evidence type="ECO:0000256" key="3">
    <source>
        <dbReference type="ARBA" id="ARBA00022723"/>
    </source>
</evidence>
<dbReference type="VEuPathDB" id="VectorBase:ACMO_002202"/>
<dbReference type="Gene3D" id="3.30.160.60">
    <property type="entry name" value="Classic Zinc Finger"/>
    <property type="match status" value="1"/>
</dbReference>
<keyword evidence="6" id="KW-0862">Zinc</keyword>
<dbReference type="EnsemblMetazoa" id="ACON001073-RC">
    <property type="protein sequence ID" value="ACON001073-PC"/>
    <property type="gene ID" value="ACON001073"/>
</dbReference>
<dbReference type="GO" id="GO:0007423">
    <property type="term" value="P:sensory organ development"/>
    <property type="evidence" value="ECO:0007669"/>
    <property type="project" value="UniProtKB-ARBA"/>
</dbReference>
<keyword evidence="5" id="KW-0539">Nucleus</keyword>
<keyword evidence="2" id="KW-0217">Developmental protein</keyword>
<evidence type="ECO:0000259" key="9">
    <source>
        <dbReference type="PROSITE" id="PS50157"/>
    </source>
</evidence>
<dbReference type="GO" id="GO:0061061">
    <property type="term" value="P:muscle structure development"/>
    <property type="evidence" value="ECO:0007669"/>
    <property type="project" value="UniProtKB-ARBA"/>
</dbReference>
<reference key="1">
    <citation type="journal article" date="2019" name="Genes (Basel)">
        <title>A High-Quality De novo Genome Assembly from a Single Mosquito Using PacBio Sequencing.</title>
        <authorList>
            <person name="Kingan S.B."/>
            <person name="Heaton H."/>
            <person name="Cudini J."/>
            <person name="Lambert C.C."/>
            <person name="Baybayan P."/>
            <person name="Galvin B.D."/>
            <person name="Durbin R."/>
            <person name="Korlach J."/>
            <person name="Lawniczak M.K.N."/>
        </authorList>
    </citation>
    <scope>NUCLEOTIDE SEQUENCE [LARGE SCALE GENOMIC DNA]</scope>
    <source>
        <strain>Mali-NIH</strain>
    </source>
</reference>
<organism evidence="10 11">
    <name type="scientific">Anopheles coluzzii</name>
    <name type="common">African malaria mosquito</name>
    <dbReference type="NCBI Taxonomy" id="1518534"/>
    <lineage>
        <taxon>Eukaryota</taxon>
        <taxon>Metazoa</taxon>
        <taxon>Ecdysozoa</taxon>
        <taxon>Arthropoda</taxon>
        <taxon>Hexapoda</taxon>
        <taxon>Insecta</taxon>
        <taxon>Pterygota</taxon>
        <taxon>Neoptera</taxon>
        <taxon>Endopterygota</taxon>
        <taxon>Diptera</taxon>
        <taxon>Nematocera</taxon>
        <taxon>Culicoidea</taxon>
        <taxon>Culicidae</taxon>
        <taxon>Anophelinae</taxon>
        <taxon>Anopheles</taxon>
    </lineage>
</organism>
<dbReference type="VEuPathDB" id="VectorBase:ACON001073"/>
<feature type="region of interest" description="Disordered" evidence="7">
    <location>
        <begin position="291"/>
        <end position="315"/>
    </location>
</feature>
<dbReference type="GO" id="GO:0008270">
    <property type="term" value="F:zinc ion binding"/>
    <property type="evidence" value="ECO:0007669"/>
    <property type="project" value="UniProtKB-KW"/>
</dbReference>
<keyword evidence="4" id="KW-0677">Repeat</keyword>
<proteinExistence type="predicted"/>
<evidence type="ECO:0000256" key="6">
    <source>
        <dbReference type="PROSITE-ProRule" id="PRU00042"/>
    </source>
</evidence>
<evidence type="ECO:0000313" key="10">
    <source>
        <dbReference type="EnsemblMetazoa" id="ACON001073-PC"/>
    </source>
</evidence>
<dbReference type="FunFam" id="3.30.710.10:FF:000118">
    <property type="entry name" value="Abrupt, isoform B"/>
    <property type="match status" value="1"/>
</dbReference>
<dbReference type="PROSITE" id="PS00028">
    <property type="entry name" value="ZINC_FINGER_C2H2_1"/>
    <property type="match status" value="2"/>
</dbReference>
<reference evidence="10" key="2">
    <citation type="submission" date="2020-05" db="UniProtKB">
        <authorList>
            <consortium name="EnsemblMetazoa"/>
        </authorList>
    </citation>
    <scope>IDENTIFICATION</scope>
    <source>
        <strain evidence="10">Ngousso</strain>
    </source>
</reference>
<dbReference type="SMART" id="SM00355">
    <property type="entry name" value="ZnF_C2H2"/>
    <property type="match status" value="2"/>
</dbReference>
<evidence type="ECO:0000259" key="8">
    <source>
        <dbReference type="PROSITE" id="PS50097"/>
    </source>
</evidence>
<evidence type="ECO:0000313" key="11">
    <source>
        <dbReference type="Proteomes" id="UP001105220"/>
    </source>
</evidence>
<dbReference type="PROSITE" id="PS50157">
    <property type="entry name" value="ZINC_FINGER_C2H2_2"/>
    <property type="match status" value="2"/>
</dbReference>
<dbReference type="VEuPathDB" id="VectorBase:ACON2_035382"/>
<dbReference type="VEuPathDB" id="VectorBase:ACMO_010334"/>
<dbReference type="PROSITE" id="PS50097">
    <property type="entry name" value="BTB"/>
    <property type="match status" value="1"/>
</dbReference>
<dbReference type="InterPro" id="IPR000210">
    <property type="entry name" value="BTB/POZ_dom"/>
</dbReference>
<dbReference type="Gene3D" id="3.30.710.10">
    <property type="entry name" value="Potassium Channel Kv1.1, Chain A"/>
    <property type="match status" value="1"/>
</dbReference>
<evidence type="ECO:0000256" key="5">
    <source>
        <dbReference type="ARBA" id="ARBA00023242"/>
    </source>
</evidence>
<dbReference type="GO" id="GO:0030707">
    <property type="term" value="P:follicle cell of egg chamber development"/>
    <property type="evidence" value="ECO:0007669"/>
    <property type="project" value="UniProtKB-ARBA"/>
</dbReference>
<dbReference type="SMART" id="SM00225">
    <property type="entry name" value="BTB"/>
    <property type="match status" value="1"/>
</dbReference>
<dbReference type="CDD" id="cd18315">
    <property type="entry name" value="BTB_POZ_BAB-like"/>
    <property type="match status" value="1"/>
</dbReference>
<feature type="domain" description="C2H2-type" evidence="9">
    <location>
        <begin position="507"/>
        <end position="535"/>
    </location>
</feature>
<dbReference type="Pfam" id="PF00651">
    <property type="entry name" value="BTB"/>
    <property type="match status" value="1"/>
</dbReference>
<dbReference type="Proteomes" id="UP001105220">
    <property type="component" value="Unplaced"/>
</dbReference>
<protein>
    <submittedName>
        <fullName evidence="10">BTB domain-containing protein</fullName>
    </submittedName>
</protein>
<evidence type="ECO:0000256" key="1">
    <source>
        <dbReference type="ARBA" id="ARBA00004123"/>
    </source>
</evidence>
<sequence length="576" mass="64596">MNPQQFSLRWNNYTSYIAGAFDSLRYEEDFVDVTLCCEGRKIRAHKILLSACSPYFKDVFKENPCQHPVIIFKNVRYTDLMSLVEFMYQGEVSVPQEQLPSFLHTAEILAIRGLTDNTSDSRQPASTTTSAIAQQLIQSQAVLEKPATITTTDSLYLTLPSNSTIVHQPKLVQAQIQTTPIITKPLIKNTPTEMPSLAASSTLAVPIAQQQQPAIAKIQVQASSQSQQPQQVQVQVQQVQQTQTHQTQQATTSQTQSQSQQATTLQEVVENVVLPRKKKVKGQQIIASQSNTSIPSGSTVTVTTTTTGQSGDNEMYETDTYTITTKDAREDHEQAEQYVESGQSSGTTLKMEIPEFISVGEPINTGNGTNNTYLQVTGSLSQHVTIIVFENEFKTHFKQYQYLYSSSYDIFLSSLLQKSTYEAEARENYIIIGSLRSYPATWLLPALMLLTRGHHRVLSIVTVSLQKIEIVSDEKLHKCPECRRTFCSMNAMKRHRQAKHFALQDSYVCAMCEARFKTKWSLSTHKSKYHRGQTTTGTIEAERHVAIKTTPNQLKKNASGTIVTRIKTRRLSSEDS</sequence>
<feature type="domain" description="BTB" evidence="8">
    <location>
        <begin position="31"/>
        <end position="96"/>
    </location>
</feature>
<keyword evidence="11" id="KW-1185">Reference proteome</keyword>
<dbReference type="InterPro" id="IPR051095">
    <property type="entry name" value="Dros_DevTransReg"/>
</dbReference>
<evidence type="ECO:0000256" key="7">
    <source>
        <dbReference type="SAM" id="MobiDB-lite"/>
    </source>
</evidence>
<dbReference type="PANTHER" id="PTHR23110">
    <property type="entry name" value="BTB DOMAIN TRANSCRIPTION FACTOR"/>
    <property type="match status" value="1"/>
</dbReference>
<evidence type="ECO:0000256" key="2">
    <source>
        <dbReference type="ARBA" id="ARBA00022473"/>
    </source>
</evidence>
<name>A0A6E8UZG5_ANOCL</name>
<comment type="subcellular location">
    <subcellularLocation>
        <location evidence="1">Nucleus</location>
    </subcellularLocation>
</comment>
<dbReference type="AlphaFoldDB" id="A0A6E8UZG5"/>
<dbReference type="InterPro" id="IPR011333">
    <property type="entry name" value="SKP1/BTB/POZ_sf"/>
</dbReference>
<dbReference type="InterPro" id="IPR013087">
    <property type="entry name" value="Znf_C2H2_type"/>
</dbReference>
<dbReference type="PANTHER" id="PTHR23110:SF106">
    <property type="entry name" value="FI01104P"/>
    <property type="match status" value="1"/>
</dbReference>
<dbReference type="GO" id="GO:0006357">
    <property type="term" value="P:regulation of transcription by RNA polymerase II"/>
    <property type="evidence" value="ECO:0007669"/>
    <property type="project" value="UniProtKB-ARBA"/>
</dbReference>
<keyword evidence="3" id="KW-0479">Metal-binding</keyword>
<dbReference type="SUPFAM" id="SSF57667">
    <property type="entry name" value="beta-beta-alpha zinc fingers"/>
    <property type="match status" value="1"/>
</dbReference>
<keyword evidence="6" id="KW-0863">Zinc-finger</keyword>
<feature type="domain" description="C2H2-type" evidence="9">
    <location>
        <begin position="477"/>
        <end position="505"/>
    </location>
</feature>
<dbReference type="InterPro" id="IPR036236">
    <property type="entry name" value="Znf_C2H2_sf"/>
</dbReference>
<dbReference type="GO" id="GO:0048813">
    <property type="term" value="P:dendrite morphogenesis"/>
    <property type="evidence" value="ECO:0007669"/>
    <property type="project" value="UniProtKB-ARBA"/>
</dbReference>